<gene>
    <name evidence="3" type="ORF">APX70_04552</name>
</gene>
<dbReference type="InterPro" id="IPR005119">
    <property type="entry name" value="LysR_subst-bd"/>
</dbReference>
<reference evidence="3 4" key="1">
    <citation type="submission" date="2018-08" db="EMBL/GenBank/DDBJ databases">
        <title>Recombination of ecologically and evolutionarily significant loci maintains genetic cohesion in the Pseudomonas syringae species complex.</title>
        <authorList>
            <person name="Dillon M."/>
            <person name="Thakur S."/>
            <person name="Almeida R.N.D."/>
            <person name="Weir B.S."/>
            <person name="Guttman D.S."/>
        </authorList>
    </citation>
    <scope>NUCLEOTIDE SEQUENCE [LARGE SCALE GENOMIC DNA]</scope>
    <source>
        <strain evidence="3 4">88_10</strain>
    </source>
</reference>
<accession>A0A3M2ZHX0</accession>
<dbReference type="Proteomes" id="UP000282378">
    <property type="component" value="Unassembled WGS sequence"/>
</dbReference>
<feature type="region of interest" description="Disordered" evidence="1">
    <location>
        <begin position="82"/>
        <end position="115"/>
    </location>
</feature>
<dbReference type="AlphaFoldDB" id="A0A3M2ZHX0"/>
<evidence type="ECO:0000259" key="2">
    <source>
        <dbReference type="Pfam" id="PF03466"/>
    </source>
</evidence>
<evidence type="ECO:0000313" key="4">
    <source>
        <dbReference type="Proteomes" id="UP000282378"/>
    </source>
</evidence>
<feature type="domain" description="LysR substrate-binding" evidence="2">
    <location>
        <begin position="2"/>
        <end position="50"/>
    </location>
</feature>
<dbReference type="Pfam" id="PF03466">
    <property type="entry name" value="LysR_substrate"/>
    <property type="match status" value="1"/>
</dbReference>
<name>A0A3M2ZHX0_PSEYM</name>
<evidence type="ECO:0000256" key="1">
    <source>
        <dbReference type="SAM" id="MobiDB-lite"/>
    </source>
</evidence>
<comment type="caution">
    <text evidence="3">The sequence shown here is derived from an EMBL/GenBank/DDBJ whole genome shotgun (WGS) entry which is preliminary data.</text>
</comment>
<dbReference type="SUPFAM" id="SSF53850">
    <property type="entry name" value="Periplasmic binding protein-like II"/>
    <property type="match status" value="1"/>
</dbReference>
<evidence type="ECO:0000313" key="3">
    <source>
        <dbReference type="EMBL" id="RML87869.1"/>
    </source>
</evidence>
<sequence>ALVARSLAPNPRVVCASPDYLVRRGTPTVLDDLRHHPCIALHGMPYWSFTRGGEPVHFVANIRRYYDILTWVTQPQLEGSQVADGNLHVPGVDKTQPPAPTAPVVPASSQEKPAL</sequence>
<dbReference type="EMBL" id="RBNL01001603">
    <property type="protein sequence ID" value="RML87869.1"/>
    <property type="molecule type" value="Genomic_DNA"/>
</dbReference>
<protein>
    <submittedName>
        <fullName evidence="3">Transcriptional regulator, LysR family</fullName>
    </submittedName>
</protein>
<dbReference type="Gene3D" id="3.40.190.290">
    <property type="match status" value="1"/>
</dbReference>
<proteinExistence type="predicted"/>
<organism evidence="3 4">
    <name type="scientific">Pseudomonas syringae pv. maculicola</name>
    <dbReference type="NCBI Taxonomy" id="59511"/>
    <lineage>
        <taxon>Bacteria</taxon>
        <taxon>Pseudomonadati</taxon>
        <taxon>Pseudomonadota</taxon>
        <taxon>Gammaproteobacteria</taxon>
        <taxon>Pseudomonadales</taxon>
        <taxon>Pseudomonadaceae</taxon>
        <taxon>Pseudomonas</taxon>
    </lineage>
</organism>
<feature type="compositionally biased region" description="Low complexity" evidence="1">
    <location>
        <begin position="104"/>
        <end position="115"/>
    </location>
</feature>
<feature type="non-terminal residue" evidence="3">
    <location>
        <position position="1"/>
    </location>
</feature>